<name>A0ABW0GPR2_9MICO</name>
<dbReference type="Proteomes" id="UP001596122">
    <property type="component" value="Unassembled WGS sequence"/>
</dbReference>
<reference evidence="2" key="1">
    <citation type="journal article" date="2019" name="Int. J. Syst. Evol. Microbiol.">
        <title>The Global Catalogue of Microorganisms (GCM) 10K type strain sequencing project: providing services to taxonomists for standard genome sequencing and annotation.</title>
        <authorList>
            <consortium name="The Broad Institute Genomics Platform"/>
            <consortium name="The Broad Institute Genome Sequencing Center for Infectious Disease"/>
            <person name="Wu L."/>
            <person name="Ma J."/>
        </authorList>
    </citation>
    <scope>NUCLEOTIDE SEQUENCE [LARGE SCALE GENOMIC DNA]</scope>
    <source>
        <strain evidence="2">CCUG 43114</strain>
    </source>
</reference>
<organism evidence="1 2">
    <name type="scientific">Aquipuribacter nitratireducens</name>
    <dbReference type="NCBI Taxonomy" id="650104"/>
    <lineage>
        <taxon>Bacteria</taxon>
        <taxon>Bacillati</taxon>
        <taxon>Actinomycetota</taxon>
        <taxon>Actinomycetes</taxon>
        <taxon>Micrococcales</taxon>
        <taxon>Intrasporangiaceae</taxon>
        <taxon>Aquipuribacter</taxon>
    </lineage>
</organism>
<protein>
    <submittedName>
        <fullName evidence="1">Uncharacterized protein</fullName>
    </submittedName>
</protein>
<proteinExistence type="predicted"/>
<evidence type="ECO:0000313" key="1">
    <source>
        <dbReference type="EMBL" id="MFC5381487.1"/>
    </source>
</evidence>
<comment type="caution">
    <text evidence="1">The sequence shown here is derived from an EMBL/GenBank/DDBJ whole genome shotgun (WGS) entry which is preliminary data.</text>
</comment>
<sequence>MSSPSADDLRRTVVALHAVAEHVMSGPQHRDSGTIRLQVTPGAIETVAPPAVRLLGDRVVGPGGEVVLDGGRTLAEVGAAVGVTAGVPVDLYTDHAELGPDEPVAVSADAATVVLEWFAVGAAALVTFAPEETPVLWPEHFDLAVTVDGVNYGVSPGDGFSATPYAYVGPHSPVDDPFFDAPFGAVRTWDQVPDAASLAAFFTEGRQHARRD</sequence>
<evidence type="ECO:0000313" key="2">
    <source>
        <dbReference type="Proteomes" id="UP001596122"/>
    </source>
</evidence>
<dbReference type="EMBL" id="JBHSLD010000009">
    <property type="protein sequence ID" value="MFC5381487.1"/>
    <property type="molecule type" value="Genomic_DNA"/>
</dbReference>
<gene>
    <name evidence="1" type="ORF">ACFPJ6_11850</name>
</gene>
<dbReference type="RefSeq" id="WP_340269371.1">
    <property type="nucleotide sequence ID" value="NZ_JBBEOG010000004.1"/>
</dbReference>
<accession>A0ABW0GPR2</accession>
<keyword evidence="2" id="KW-1185">Reference proteome</keyword>